<evidence type="ECO:0008006" key="4">
    <source>
        <dbReference type="Google" id="ProtNLM"/>
    </source>
</evidence>
<name>A0ABP6QE73_9ACTN</name>
<feature type="transmembrane region" description="Helical" evidence="1">
    <location>
        <begin position="6"/>
        <end position="25"/>
    </location>
</feature>
<accession>A0ABP6QE73</accession>
<dbReference type="EMBL" id="BAAAUV010000006">
    <property type="protein sequence ID" value="GAA3211053.1"/>
    <property type="molecule type" value="Genomic_DNA"/>
</dbReference>
<keyword evidence="1" id="KW-0812">Transmembrane</keyword>
<sequence length="52" mass="5251">MREETREGVVAGAVIVVIGFSLSVCSRFRVVRVAADPTGTGGTAPASASSPM</sequence>
<keyword evidence="1" id="KW-1133">Transmembrane helix</keyword>
<reference evidence="3" key="1">
    <citation type="journal article" date="2019" name="Int. J. Syst. Evol. Microbiol.">
        <title>The Global Catalogue of Microorganisms (GCM) 10K type strain sequencing project: providing services to taxonomists for standard genome sequencing and annotation.</title>
        <authorList>
            <consortium name="The Broad Institute Genomics Platform"/>
            <consortium name="The Broad Institute Genome Sequencing Center for Infectious Disease"/>
            <person name="Wu L."/>
            <person name="Ma J."/>
        </authorList>
    </citation>
    <scope>NUCLEOTIDE SEQUENCE [LARGE SCALE GENOMIC DNA]</scope>
    <source>
        <strain evidence="3">JCM 9377</strain>
    </source>
</reference>
<dbReference type="Proteomes" id="UP001501237">
    <property type="component" value="Unassembled WGS sequence"/>
</dbReference>
<evidence type="ECO:0000256" key="1">
    <source>
        <dbReference type="SAM" id="Phobius"/>
    </source>
</evidence>
<proteinExistence type="predicted"/>
<keyword evidence="1" id="KW-0472">Membrane</keyword>
<evidence type="ECO:0000313" key="3">
    <source>
        <dbReference type="Proteomes" id="UP001501237"/>
    </source>
</evidence>
<comment type="caution">
    <text evidence="2">The sequence shown here is derived from an EMBL/GenBank/DDBJ whole genome shotgun (WGS) entry which is preliminary data.</text>
</comment>
<evidence type="ECO:0000313" key="2">
    <source>
        <dbReference type="EMBL" id="GAA3211053.1"/>
    </source>
</evidence>
<keyword evidence="3" id="KW-1185">Reference proteome</keyword>
<protein>
    <recommendedName>
        <fullName evidence="4">Lipoprotein</fullName>
    </recommendedName>
</protein>
<organism evidence="2 3">
    <name type="scientific">Actinocorallia longicatena</name>
    <dbReference type="NCBI Taxonomy" id="111803"/>
    <lineage>
        <taxon>Bacteria</taxon>
        <taxon>Bacillati</taxon>
        <taxon>Actinomycetota</taxon>
        <taxon>Actinomycetes</taxon>
        <taxon>Streptosporangiales</taxon>
        <taxon>Thermomonosporaceae</taxon>
        <taxon>Actinocorallia</taxon>
    </lineage>
</organism>
<gene>
    <name evidence="2" type="ORF">GCM10010468_29450</name>
</gene>